<evidence type="ECO:0000259" key="6">
    <source>
        <dbReference type="SMART" id="SM00385"/>
    </source>
</evidence>
<keyword evidence="3" id="KW-0131">Cell cycle</keyword>
<proteinExistence type="inferred from homology"/>
<evidence type="ECO:0000256" key="1">
    <source>
        <dbReference type="ARBA" id="ARBA00022618"/>
    </source>
</evidence>
<evidence type="ECO:0000256" key="4">
    <source>
        <dbReference type="RuleBase" id="RU000383"/>
    </source>
</evidence>
<dbReference type="Gene3D" id="1.10.472.10">
    <property type="entry name" value="Cyclin-like"/>
    <property type="match status" value="2"/>
</dbReference>
<protein>
    <submittedName>
        <fullName evidence="8">G1/S-specific cyclin-D2</fullName>
    </submittedName>
</protein>
<dbReference type="EMBL" id="GGMS01001773">
    <property type="protein sequence ID" value="MBY70976.1"/>
    <property type="molecule type" value="Transcribed_RNA"/>
</dbReference>
<gene>
    <name evidence="8" type="primary">CCND2</name>
    <name evidence="8" type="ORF">g.179975</name>
</gene>
<dbReference type="SMART" id="SM01332">
    <property type="entry name" value="Cyclin_C"/>
    <property type="match status" value="1"/>
</dbReference>
<dbReference type="SMART" id="SM00385">
    <property type="entry name" value="CYCLIN"/>
    <property type="match status" value="1"/>
</dbReference>
<dbReference type="InterPro" id="IPR036915">
    <property type="entry name" value="Cyclin-like_sf"/>
</dbReference>
<accession>A0A2S2PZM8</accession>
<feature type="domain" description="Cyclin C-terminal" evidence="7">
    <location>
        <begin position="173"/>
        <end position="290"/>
    </location>
</feature>
<dbReference type="InterPro" id="IPR013763">
    <property type="entry name" value="Cyclin-like_dom"/>
</dbReference>
<evidence type="ECO:0000313" key="8">
    <source>
        <dbReference type="EMBL" id="MBY70976.1"/>
    </source>
</evidence>
<dbReference type="InterPro" id="IPR006671">
    <property type="entry name" value="Cyclin_N"/>
</dbReference>
<keyword evidence="2 4" id="KW-0195">Cyclin</keyword>
<dbReference type="InterPro" id="IPR004367">
    <property type="entry name" value="Cyclin_C-dom"/>
</dbReference>
<dbReference type="CDD" id="cd20516">
    <property type="entry name" value="CYCLIN_CCND_rpt2"/>
    <property type="match status" value="1"/>
</dbReference>
<evidence type="ECO:0000256" key="2">
    <source>
        <dbReference type="ARBA" id="ARBA00023127"/>
    </source>
</evidence>
<evidence type="ECO:0000259" key="7">
    <source>
        <dbReference type="SMART" id="SM01332"/>
    </source>
</evidence>
<organism evidence="8">
    <name type="scientific">Sipha flava</name>
    <name type="common">yellow sugarcane aphid</name>
    <dbReference type="NCBI Taxonomy" id="143950"/>
    <lineage>
        <taxon>Eukaryota</taxon>
        <taxon>Metazoa</taxon>
        <taxon>Ecdysozoa</taxon>
        <taxon>Arthropoda</taxon>
        <taxon>Hexapoda</taxon>
        <taxon>Insecta</taxon>
        <taxon>Pterygota</taxon>
        <taxon>Neoptera</taxon>
        <taxon>Paraneoptera</taxon>
        <taxon>Hemiptera</taxon>
        <taxon>Sternorrhyncha</taxon>
        <taxon>Aphidomorpha</taxon>
        <taxon>Aphidoidea</taxon>
        <taxon>Aphididae</taxon>
        <taxon>Sipha</taxon>
    </lineage>
</organism>
<dbReference type="Pfam" id="PF02984">
    <property type="entry name" value="Cyclin_C"/>
    <property type="match status" value="1"/>
</dbReference>
<evidence type="ECO:0000256" key="5">
    <source>
        <dbReference type="SAM" id="MobiDB-lite"/>
    </source>
</evidence>
<dbReference type="InterPro" id="IPR048258">
    <property type="entry name" value="Cyclins_cyclin-box"/>
</dbReference>
<comment type="similarity">
    <text evidence="4">Belongs to the cyclin family.</text>
</comment>
<dbReference type="PANTHER" id="PTHR10177">
    <property type="entry name" value="CYCLINS"/>
    <property type="match status" value="1"/>
</dbReference>
<dbReference type="SUPFAM" id="SSF47954">
    <property type="entry name" value="Cyclin-like"/>
    <property type="match status" value="1"/>
</dbReference>
<dbReference type="FunFam" id="1.10.472.10:FF:000003">
    <property type="entry name" value="G1/S-specific cyclin-D2"/>
    <property type="match status" value="1"/>
</dbReference>
<dbReference type="GO" id="GO:0000278">
    <property type="term" value="P:mitotic cell cycle"/>
    <property type="evidence" value="ECO:0007669"/>
    <property type="project" value="UniProtKB-ARBA"/>
</dbReference>
<evidence type="ECO:0000256" key="3">
    <source>
        <dbReference type="ARBA" id="ARBA00023306"/>
    </source>
</evidence>
<dbReference type="GO" id="GO:0051301">
    <property type="term" value="P:cell division"/>
    <property type="evidence" value="ECO:0007669"/>
    <property type="project" value="UniProtKB-KW"/>
</dbReference>
<name>A0A2S2PZM8_9HEMI</name>
<dbReference type="AlphaFoldDB" id="A0A2S2PZM8"/>
<sequence length="305" mass="34269">MRVFGVVTGNTLNPNMMNLMCTESQKVSEDKCFAEDRSIFRDERAVKKLLETESQYVPECDYMAHSGANLQPFMRRVVATWMLDVCEEQNCEDQVFPLSVNFLDRFLCACDISKTHLQLTGAVCLLLASKVRQCTALSIELLCYYTENSVTPEEMREWELLVISKLEWRIVAVTSFDYVDHILEQIKWKRRNDSMLRRHMLTLISFCYIEPEFIVKKPSVMAASCMLSAIRGIDPAAATEVAVQLCGLLACSTAEVDELVSLIDALVASTTSAATPEKSENNNPAAEPPVKKPYQVQDCSVHGGL</sequence>
<dbReference type="PROSITE" id="PS00292">
    <property type="entry name" value="CYCLINS"/>
    <property type="match status" value="1"/>
</dbReference>
<dbReference type="Pfam" id="PF00134">
    <property type="entry name" value="Cyclin_N"/>
    <property type="match status" value="1"/>
</dbReference>
<reference evidence="8" key="1">
    <citation type="submission" date="2018-04" db="EMBL/GenBank/DDBJ databases">
        <title>Transcriptome assembly of Sipha flava.</title>
        <authorList>
            <person name="Scully E.D."/>
            <person name="Geib S.M."/>
            <person name="Palmer N.A."/>
            <person name="Koch K."/>
            <person name="Bradshaw J."/>
            <person name="Heng-Moss T."/>
            <person name="Sarath G."/>
        </authorList>
    </citation>
    <scope>NUCLEOTIDE SEQUENCE</scope>
</reference>
<feature type="region of interest" description="Disordered" evidence="5">
    <location>
        <begin position="273"/>
        <end position="305"/>
    </location>
</feature>
<dbReference type="InterPro" id="IPR039361">
    <property type="entry name" value="Cyclin"/>
</dbReference>
<dbReference type="OrthoDB" id="306099at2759"/>
<feature type="domain" description="Cyclin-like" evidence="6">
    <location>
        <begin position="80"/>
        <end position="164"/>
    </location>
</feature>
<keyword evidence="1" id="KW-0132">Cell division</keyword>